<keyword evidence="3" id="KW-1185">Reference proteome</keyword>
<name>K2NXY7_9HYPH</name>
<evidence type="ECO:0000256" key="1">
    <source>
        <dbReference type="SAM" id="Phobius"/>
    </source>
</evidence>
<feature type="transmembrane region" description="Helical" evidence="1">
    <location>
        <begin position="30"/>
        <end position="51"/>
    </location>
</feature>
<dbReference type="STRING" id="721133.SAMN05216176_103159"/>
<organism evidence="2 3">
    <name type="scientific">Nitratireductor indicus C115</name>
    <dbReference type="NCBI Taxonomy" id="1231190"/>
    <lineage>
        <taxon>Bacteria</taxon>
        <taxon>Pseudomonadati</taxon>
        <taxon>Pseudomonadota</taxon>
        <taxon>Alphaproteobacteria</taxon>
        <taxon>Hyphomicrobiales</taxon>
        <taxon>Phyllobacteriaceae</taxon>
        <taxon>Nitratireductor</taxon>
    </lineage>
</organism>
<feature type="transmembrane region" description="Helical" evidence="1">
    <location>
        <begin position="158"/>
        <end position="176"/>
    </location>
</feature>
<reference evidence="2 3" key="1">
    <citation type="journal article" date="2012" name="J. Bacteriol.">
        <title>Genome Sequence of Nitratireductor indicus Type Strain C115.</title>
        <authorList>
            <person name="Lai Q."/>
            <person name="Li G."/>
            <person name="Yu Z."/>
            <person name="Shao Z."/>
        </authorList>
    </citation>
    <scope>NUCLEOTIDE SEQUENCE [LARGE SCALE GENOMIC DNA]</scope>
    <source>
        <strain evidence="2 3">C115</strain>
    </source>
</reference>
<sequence length="179" mass="20037">MGADQKGARITREDTTRWRHSSRSLLPSPLAAVAGALLWGLFLGANAWVFLTFAEWRTPSRMTALVLLFFLGGTIAFPLGHIAYRLTSRRDTVEARFAAAFLSFAVMTIGVTAGLYALQYRLYYAQWHGSFLSVEWVLQFVFTTAGALYQFAVVGLRVYFPWGFAALFLLALHYAAKPR</sequence>
<dbReference type="AlphaFoldDB" id="K2NXY7"/>
<comment type="caution">
    <text evidence="2">The sequence shown here is derived from an EMBL/GenBank/DDBJ whole genome shotgun (WGS) entry which is preliminary data.</text>
</comment>
<proteinExistence type="predicted"/>
<evidence type="ECO:0000313" key="3">
    <source>
        <dbReference type="Proteomes" id="UP000007374"/>
    </source>
</evidence>
<gene>
    <name evidence="2" type="ORF">NA8A_08904</name>
</gene>
<dbReference type="PATRIC" id="fig|1231190.3.peg.1863"/>
<keyword evidence="1" id="KW-0812">Transmembrane</keyword>
<dbReference type="RefSeq" id="WP_009450112.1">
    <property type="nucleotide sequence ID" value="NZ_AMSI01000005.1"/>
</dbReference>
<evidence type="ECO:0000313" key="2">
    <source>
        <dbReference type="EMBL" id="EKF42774.1"/>
    </source>
</evidence>
<feature type="transmembrane region" description="Helical" evidence="1">
    <location>
        <begin position="130"/>
        <end position="152"/>
    </location>
</feature>
<dbReference type="EMBL" id="AMSI01000005">
    <property type="protein sequence ID" value="EKF42774.1"/>
    <property type="molecule type" value="Genomic_DNA"/>
</dbReference>
<dbReference type="Proteomes" id="UP000007374">
    <property type="component" value="Unassembled WGS sequence"/>
</dbReference>
<keyword evidence="1" id="KW-1133">Transmembrane helix</keyword>
<feature type="transmembrane region" description="Helical" evidence="1">
    <location>
        <begin position="63"/>
        <end position="84"/>
    </location>
</feature>
<feature type="transmembrane region" description="Helical" evidence="1">
    <location>
        <begin position="96"/>
        <end position="118"/>
    </location>
</feature>
<dbReference type="eggNOG" id="ENOG503414Z">
    <property type="taxonomic scope" value="Bacteria"/>
</dbReference>
<protein>
    <submittedName>
        <fullName evidence="2">Uncharacterized protein</fullName>
    </submittedName>
</protein>
<keyword evidence="1" id="KW-0472">Membrane</keyword>
<accession>K2NXY7</accession>